<gene>
    <name evidence="1" type="ORF">E3N88_26564</name>
</gene>
<keyword evidence="2" id="KW-1185">Reference proteome</keyword>
<name>A0A5N6MU44_9ASTR</name>
<evidence type="ECO:0000313" key="1">
    <source>
        <dbReference type="EMBL" id="KAD4177973.1"/>
    </source>
</evidence>
<dbReference type="Proteomes" id="UP000326396">
    <property type="component" value="Linkage Group LG4"/>
</dbReference>
<organism evidence="1 2">
    <name type="scientific">Mikania micrantha</name>
    <name type="common">bitter vine</name>
    <dbReference type="NCBI Taxonomy" id="192012"/>
    <lineage>
        <taxon>Eukaryota</taxon>
        <taxon>Viridiplantae</taxon>
        <taxon>Streptophyta</taxon>
        <taxon>Embryophyta</taxon>
        <taxon>Tracheophyta</taxon>
        <taxon>Spermatophyta</taxon>
        <taxon>Magnoliopsida</taxon>
        <taxon>eudicotyledons</taxon>
        <taxon>Gunneridae</taxon>
        <taxon>Pentapetalae</taxon>
        <taxon>asterids</taxon>
        <taxon>campanulids</taxon>
        <taxon>Asterales</taxon>
        <taxon>Asteraceae</taxon>
        <taxon>Asteroideae</taxon>
        <taxon>Heliantheae alliance</taxon>
        <taxon>Eupatorieae</taxon>
        <taxon>Mikania</taxon>
    </lineage>
</organism>
<dbReference type="EMBL" id="SZYD01000014">
    <property type="protein sequence ID" value="KAD4177973.1"/>
    <property type="molecule type" value="Genomic_DNA"/>
</dbReference>
<evidence type="ECO:0000313" key="2">
    <source>
        <dbReference type="Proteomes" id="UP000326396"/>
    </source>
</evidence>
<dbReference type="AlphaFoldDB" id="A0A5N6MU44"/>
<accession>A0A5N6MU44</accession>
<protein>
    <submittedName>
        <fullName evidence="1">Uncharacterized protein</fullName>
    </submittedName>
</protein>
<sequence>MENKITKNLSDCELIALLDELSKYMIEGDLNAVDFICFGAQDSGFVVSERYVEEWFVGKVKLGRVVVPVSIDAAQLEALLVEELKILCCNSYFVL</sequence>
<proteinExistence type="predicted"/>
<reference evidence="1 2" key="1">
    <citation type="submission" date="2019-05" db="EMBL/GenBank/DDBJ databases">
        <title>Mikania micrantha, genome provides insights into the molecular mechanism of rapid growth.</title>
        <authorList>
            <person name="Liu B."/>
        </authorList>
    </citation>
    <scope>NUCLEOTIDE SEQUENCE [LARGE SCALE GENOMIC DNA]</scope>
    <source>
        <strain evidence="1">NLD-2019</strain>
        <tissue evidence="1">Leaf</tissue>
    </source>
</reference>
<comment type="caution">
    <text evidence="1">The sequence shown here is derived from an EMBL/GenBank/DDBJ whole genome shotgun (WGS) entry which is preliminary data.</text>
</comment>